<keyword evidence="2" id="KW-0240">DNA-directed RNA polymerase</keyword>
<keyword evidence="5" id="KW-0805">Transcription regulation</keyword>
<evidence type="ECO:0000256" key="4">
    <source>
        <dbReference type="ARBA" id="ARBA00022695"/>
    </source>
</evidence>
<feature type="region of interest" description="Disordered" evidence="9">
    <location>
        <begin position="1"/>
        <end position="26"/>
    </location>
</feature>
<feature type="domain" description="RNA polymerase sigma factor 54 core-binding" evidence="11">
    <location>
        <begin position="59"/>
        <end position="247"/>
    </location>
</feature>
<dbReference type="PROSITE" id="PS00718">
    <property type="entry name" value="SIGMA54_2"/>
    <property type="match status" value="1"/>
</dbReference>
<dbReference type="InterPro" id="IPR000394">
    <property type="entry name" value="RNA_pol_sigma_54"/>
</dbReference>
<evidence type="ECO:0000256" key="2">
    <source>
        <dbReference type="ARBA" id="ARBA00022478"/>
    </source>
</evidence>
<name>A0ABU3P4W2_9FIRM</name>
<dbReference type="InterPro" id="IPR007634">
    <property type="entry name" value="RNA_pol_sigma_54_DNA-bd"/>
</dbReference>
<evidence type="ECO:0000256" key="7">
    <source>
        <dbReference type="ARBA" id="ARBA00023125"/>
    </source>
</evidence>
<dbReference type="EMBL" id="JAUOZS010000002">
    <property type="protein sequence ID" value="MDT8904055.1"/>
    <property type="molecule type" value="Genomic_DNA"/>
</dbReference>
<evidence type="ECO:0000313" key="12">
    <source>
        <dbReference type="EMBL" id="MDT8904055.1"/>
    </source>
</evidence>
<organism evidence="12 13">
    <name type="scientific">Anaeroselena agilis</name>
    <dbReference type="NCBI Taxonomy" id="3063788"/>
    <lineage>
        <taxon>Bacteria</taxon>
        <taxon>Bacillati</taxon>
        <taxon>Bacillota</taxon>
        <taxon>Negativicutes</taxon>
        <taxon>Acetonemataceae</taxon>
        <taxon>Anaeroselena</taxon>
    </lineage>
</organism>
<dbReference type="PANTHER" id="PTHR32248">
    <property type="entry name" value="RNA POLYMERASE SIGMA-54 FACTOR"/>
    <property type="match status" value="1"/>
</dbReference>
<dbReference type="PROSITE" id="PS50044">
    <property type="entry name" value="SIGMA54_3"/>
    <property type="match status" value="1"/>
</dbReference>
<evidence type="ECO:0000256" key="3">
    <source>
        <dbReference type="ARBA" id="ARBA00022679"/>
    </source>
</evidence>
<dbReference type="Gene3D" id="1.10.10.1330">
    <property type="entry name" value="RNA polymerase sigma-54 factor, core-binding domain"/>
    <property type="match status" value="1"/>
</dbReference>
<dbReference type="Pfam" id="PF04963">
    <property type="entry name" value="Sigma54_CBD"/>
    <property type="match status" value="1"/>
</dbReference>
<keyword evidence="6" id="KW-0731">Sigma factor</keyword>
<evidence type="ECO:0000256" key="9">
    <source>
        <dbReference type="SAM" id="MobiDB-lite"/>
    </source>
</evidence>
<keyword evidence="4" id="KW-0548">Nucleotidyltransferase</keyword>
<gene>
    <name evidence="12" type="primary">rpoN</name>
    <name evidence="12" type="ORF">Q4T40_22705</name>
</gene>
<dbReference type="Proteomes" id="UP001254848">
    <property type="component" value="Unassembled WGS sequence"/>
</dbReference>
<evidence type="ECO:0000313" key="13">
    <source>
        <dbReference type="Proteomes" id="UP001254848"/>
    </source>
</evidence>
<evidence type="ECO:0000256" key="1">
    <source>
        <dbReference type="ARBA" id="ARBA00008798"/>
    </source>
</evidence>
<dbReference type="PRINTS" id="PR00045">
    <property type="entry name" value="SIGMA54FCT"/>
</dbReference>
<dbReference type="Pfam" id="PF04552">
    <property type="entry name" value="Sigma54_DBD"/>
    <property type="match status" value="1"/>
</dbReference>
<evidence type="ECO:0000256" key="5">
    <source>
        <dbReference type="ARBA" id="ARBA00023015"/>
    </source>
</evidence>
<dbReference type="RefSeq" id="WP_413782616.1">
    <property type="nucleotide sequence ID" value="NZ_JAUOZS010000002.1"/>
</dbReference>
<keyword evidence="3" id="KW-0808">Transferase</keyword>
<dbReference type="PANTHER" id="PTHR32248:SF4">
    <property type="entry name" value="RNA POLYMERASE SIGMA-54 FACTOR"/>
    <property type="match status" value="1"/>
</dbReference>
<sequence length="419" mass="46765">MVEQELLENPVLETEEKAAAEPAEDEAGDRIREYFDWADYFDDGTDTGYSPPGEEKPSFTTFVSAASTLHEHLEFQLHLTLLDEKARAVGQYLVGCIDENGYLCGTVAEAAQNLSVAEETVATVLKVIQTFDPPGVGARDLRECLLIQAEQRGTAEPLAIAVIDKYLDEVAAGHFKNIADKLDCTPHDVQRAVDFIRTLDPKPGRAFDGGEQPCYIIPDVTIERVAGNYVIIINDHNIPQLTINPYYRRVVRDADSEAKKFVEGRINAAVWLIRSIEQRRRTLYNVVETIVELQRDFFDHGPKYLRPLTMKKVADKVGIHESTVSRAIANKYADTPHGLFSLRAFFSAGLQGTDGETLSASTVKRQIKELVAAEDPVQPLSDQAITEILIGRGVAVSRRTVAKYREELNILSSSKRRRY</sequence>
<dbReference type="InterPro" id="IPR038709">
    <property type="entry name" value="RpoN_core-bd_sf"/>
</dbReference>
<comment type="caution">
    <text evidence="12">The sequence shown here is derived from an EMBL/GenBank/DDBJ whole genome shotgun (WGS) entry which is preliminary data.</text>
</comment>
<comment type="similarity">
    <text evidence="1">Belongs to the sigma-54 factor family.</text>
</comment>
<dbReference type="Gene3D" id="1.10.10.60">
    <property type="entry name" value="Homeodomain-like"/>
    <property type="match status" value="1"/>
</dbReference>
<evidence type="ECO:0000256" key="6">
    <source>
        <dbReference type="ARBA" id="ARBA00023082"/>
    </source>
</evidence>
<keyword evidence="7" id="KW-0238">DNA-binding</keyword>
<feature type="domain" description="RNA polymerase sigma factor 54 DNA-binding" evidence="10">
    <location>
        <begin position="260"/>
        <end position="418"/>
    </location>
</feature>
<keyword evidence="8" id="KW-0804">Transcription</keyword>
<dbReference type="PROSITE" id="PS00717">
    <property type="entry name" value="SIGMA54_1"/>
    <property type="match status" value="1"/>
</dbReference>
<keyword evidence="13" id="KW-1185">Reference proteome</keyword>
<evidence type="ECO:0000256" key="8">
    <source>
        <dbReference type="ARBA" id="ARBA00023163"/>
    </source>
</evidence>
<reference evidence="12 13" key="1">
    <citation type="submission" date="2023-07" db="EMBL/GenBank/DDBJ databases">
        <title>The novel representative of Negativicutes class, Anaeroselena agilis gen. nov. sp. nov.</title>
        <authorList>
            <person name="Prokofeva M.I."/>
            <person name="Elcheninov A.G."/>
            <person name="Klyukina A."/>
            <person name="Kublanov I.V."/>
            <person name="Frolov E.N."/>
            <person name="Podosokorskaya O.A."/>
        </authorList>
    </citation>
    <scope>NUCLEOTIDE SEQUENCE [LARGE SCALE GENOMIC DNA]</scope>
    <source>
        <strain evidence="12 13">4137-cl</strain>
    </source>
</reference>
<proteinExistence type="inferred from homology"/>
<evidence type="ECO:0000259" key="11">
    <source>
        <dbReference type="Pfam" id="PF04963"/>
    </source>
</evidence>
<protein>
    <submittedName>
        <fullName evidence="12">RNA polymerase factor sigma-54</fullName>
    </submittedName>
</protein>
<dbReference type="InterPro" id="IPR007046">
    <property type="entry name" value="RNA_pol_sigma_54_core-bd"/>
</dbReference>
<accession>A0ABU3P4W2</accession>
<dbReference type="PIRSF" id="PIRSF000774">
    <property type="entry name" value="RpoN"/>
    <property type="match status" value="1"/>
</dbReference>
<dbReference type="NCBIfam" id="TIGR02395">
    <property type="entry name" value="rpoN_sigma"/>
    <property type="match status" value="1"/>
</dbReference>
<evidence type="ECO:0000259" key="10">
    <source>
        <dbReference type="Pfam" id="PF04552"/>
    </source>
</evidence>